<comment type="subcellular location">
    <subcellularLocation>
        <location evidence="1">Membrane</location>
        <topology evidence="1">Lipid-anchor</topology>
    </subcellularLocation>
</comment>
<evidence type="ECO:0000313" key="9">
    <source>
        <dbReference type="Proteomes" id="UP000032740"/>
    </source>
</evidence>
<evidence type="ECO:0000256" key="3">
    <source>
        <dbReference type="ARBA" id="ARBA00022729"/>
    </source>
</evidence>
<dbReference type="Gene3D" id="3.40.190.10">
    <property type="entry name" value="Periplasmic binding protein-like II"/>
    <property type="match status" value="2"/>
</dbReference>
<dbReference type="Pfam" id="PF03180">
    <property type="entry name" value="Lipoprotein_9"/>
    <property type="match status" value="1"/>
</dbReference>
<keyword evidence="9" id="KW-1185">Reference proteome</keyword>
<keyword evidence="3 7" id="KW-0732">Signal</keyword>
<dbReference type="PANTHER" id="PTHR30429">
    <property type="entry name" value="D-METHIONINE-BINDING LIPOPROTEIN METQ"/>
    <property type="match status" value="1"/>
</dbReference>
<proteinExistence type="inferred from homology"/>
<dbReference type="GO" id="GO:0016020">
    <property type="term" value="C:membrane"/>
    <property type="evidence" value="ECO:0007669"/>
    <property type="project" value="UniProtKB-SubCell"/>
</dbReference>
<dbReference type="InterPro" id="IPR004872">
    <property type="entry name" value="Lipoprotein_NlpA"/>
</dbReference>
<feature type="chain" id="PRO_5004651164" evidence="7">
    <location>
        <begin position="20"/>
        <end position="273"/>
    </location>
</feature>
<evidence type="ECO:0000313" key="8">
    <source>
        <dbReference type="EMBL" id="CCV64124.1"/>
    </source>
</evidence>
<keyword evidence="4" id="KW-0472">Membrane</keyword>
<dbReference type="KEGG" id="apal:BN85405470"/>
<dbReference type="PROSITE" id="PS51257">
    <property type="entry name" value="PROKAR_LIPOPROTEIN"/>
    <property type="match status" value="1"/>
</dbReference>
<accession>U4KKA1</accession>
<comment type="similarity">
    <text evidence="2">Belongs to the NlpA lipoprotein family.</text>
</comment>
<name>U4KKA1_ALTPJ</name>
<dbReference type="OrthoDB" id="9812878at2"/>
<dbReference type="RefSeq" id="WP_026657664.1">
    <property type="nucleotide sequence ID" value="NC_022538.1"/>
</dbReference>
<gene>
    <name evidence="8" type="ORF">BN85405470</name>
</gene>
<reference evidence="8 9" key="1">
    <citation type="journal article" date="2013" name="J. Mol. Microbiol. Biotechnol.">
        <title>Analysis of the Complete Genomes of Acholeplasma brassicae , A. palmae and A. laidlawii and Their Comparison to the Obligate Parasites from ' Candidatus Phytoplasma'.</title>
        <authorList>
            <person name="Kube M."/>
            <person name="Siewert C."/>
            <person name="Migdoll A.M."/>
            <person name="Duduk B."/>
            <person name="Holz S."/>
            <person name="Rabus R."/>
            <person name="Seemuller E."/>
            <person name="Mitrovic J."/>
            <person name="Muller I."/>
            <person name="Buttner C."/>
            <person name="Reinhardt R."/>
        </authorList>
    </citation>
    <scope>NUCLEOTIDE SEQUENCE [LARGE SCALE GENOMIC DNA]</scope>
    <source>
        <strain evidence="8 9">J233</strain>
    </source>
</reference>
<feature type="signal peptide" evidence="7">
    <location>
        <begin position="1"/>
        <end position="19"/>
    </location>
</feature>
<dbReference type="PANTHER" id="PTHR30429:SF0">
    <property type="entry name" value="METHIONINE-BINDING LIPOPROTEIN METQ"/>
    <property type="match status" value="1"/>
</dbReference>
<sequence>MKKVLSVIFTAVFAVLLVACNKDSKENTLTIGVDFYPMGDLIELIKDDLKKDGIKVEVKKMGYAAQNKLLQDKDLDANMIQHKFFMEDFNKANNAKLVKVMPIYYSNFSLYSKNYKTIAEVPNGTDIIIPSDSANITRSIYLLSQAGLLNLEGLNPLEVTLDQVKASSTINHKGLTFTIHSIVTAPTLYNEDQRNSLAIMYPTYIKASKLDLEKEILFGEELDDTSKEFGISLVAREDNRNSNKIQLLEKHLKSDKVRQFLIDNYAWASTPAF</sequence>
<dbReference type="SUPFAM" id="SSF53850">
    <property type="entry name" value="Periplasmic binding protein-like II"/>
    <property type="match status" value="1"/>
</dbReference>
<keyword evidence="6" id="KW-0449">Lipoprotein</keyword>
<protein>
    <submittedName>
        <fullName evidence="8">Predicted ABC-type metal ion transport system, periplasmic component/surface antigen</fullName>
    </submittedName>
</protein>
<organism evidence="8 9">
    <name type="scientific">Alteracholeplasma palmae (strain ATCC 49389 / J233)</name>
    <name type="common">Acholeplasma palmae</name>
    <dbReference type="NCBI Taxonomy" id="1318466"/>
    <lineage>
        <taxon>Bacteria</taxon>
        <taxon>Bacillati</taxon>
        <taxon>Mycoplasmatota</taxon>
        <taxon>Mollicutes</taxon>
        <taxon>Acholeplasmatales</taxon>
        <taxon>Acholeplasmataceae</taxon>
        <taxon>Acholeplasma</taxon>
    </lineage>
</organism>
<keyword evidence="5" id="KW-0564">Palmitate</keyword>
<evidence type="ECO:0000256" key="4">
    <source>
        <dbReference type="ARBA" id="ARBA00023136"/>
    </source>
</evidence>
<evidence type="ECO:0000256" key="2">
    <source>
        <dbReference type="ARBA" id="ARBA00008973"/>
    </source>
</evidence>
<dbReference type="HOGENOM" id="CLU_067080_0_1_14"/>
<evidence type="ECO:0000256" key="7">
    <source>
        <dbReference type="SAM" id="SignalP"/>
    </source>
</evidence>
<dbReference type="EMBL" id="FO681347">
    <property type="protein sequence ID" value="CCV64124.1"/>
    <property type="molecule type" value="Genomic_DNA"/>
</dbReference>
<dbReference type="AlphaFoldDB" id="U4KKA1"/>
<evidence type="ECO:0000256" key="6">
    <source>
        <dbReference type="ARBA" id="ARBA00023288"/>
    </source>
</evidence>
<evidence type="ECO:0000256" key="1">
    <source>
        <dbReference type="ARBA" id="ARBA00004635"/>
    </source>
</evidence>
<evidence type="ECO:0000256" key="5">
    <source>
        <dbReference type="ARBA" id="ARBA00023139"/>
    </source>
</evidence>
<dbReference type="Proteomes" id="UP000032740">
    <property type="component" value="Chromosome"/>
</dbReference>
<dbReference type="STRING" id="1318466.BN85405470"/>